<dbReference type="PROSITE" id="PS51471">
    <property type="entry name" value="FE2OG_OXY"/>
    <property type="match status" value="1"/>
</dbReference>
<name>W7MCA7_GIBM7</name>
<evidence type="ECO:0000256" key="2">
    <source>
        <dbReference type="ARBA" id="ARBA00022771"/>
    </source>
</evidence>
<evidence type="ECO:0000259" key="5">
    <source>
        <dbReference type="PROSITE" id="PS51140"/>
    </source>
</evidence>
<dbReference type="InterPro" id="IPR005123">
    <property type="entry name" value="Oxoglu/Fe-dep_dioxygenase_dom"/>
</dbReference>
<keyword evidence="9" id="KW-1185">Reference proteome</keyword>
<dbReference type="VEuPathDB" id="FungiDB:FVEG_15805"/>
<dbReference type="InterPro" id="IPR032854">
    <property type="entry name" value="ALKBH3"/>
</dbReference>
<evidence type="ECO:0000256" key="1">
    <source>
        <dbReference type="ARBA" id="ARBA00022723"/>
    </source>
</evidence>
<evidence type="ECO:0000259" key="6">
    <source>
        <dbReference type="PROSITE" id="PS51471"/>
    </source>
</evidence>
<dbReference type="GO" id="GO:0043130">
    <property type="term" value="F:ubiquitin binding"/>
    <property type="evidence" value="ECO:0007669"/>
    <property type="project" value="InterPro"/>
</dbReference>
<dbReference type="Gene3D" id="2.60.120.590">
    <property type="entry name" value="Alpha-ketoglutarate-dependent dioxygenase AlkB-like"/>
    <property type="match status" value="1"/>
</dbReference>
<dbReference type="InterPro" id="IPR003892">
    <property type="entry name" value="CUE"/>
</dbReference>
<dbReference type="OrthoDB" id="545910at2759"/>
<protein>
    <recommendedName>
        <fullName evidence="10">Fe2OG dioxygenase domain-containing protein</fullName>
    </recommendedName>
</protein>
<dbReference type="GO" id="GO:0006307">
    <property type="term" value="P:DNA alkylation repair"/>
    <property type="evidence" value="ECO:0007669"/>
    <property type="project" value="InterPro"/>
</dbReference>
<reference evidence="8 9" key="1">
    <citation type="journal article" date="2010" name="Nature">
        <title>Comparative genomics reveals mobile pathogenicity chromosomes in Fusarium.</title>
        <authorList>
            <person name="Ma L.J."/>
            <person name="van der Does H.C."/>
            <person name="Borkovich K.A."/>
            <person name="Coleman J.J."/>
            <person name="Daboussi M.J."/>
            <person name="Di Pietro A."/>
            <person name="Dufresne M."/>
            <person name="Freitag M."/>
            <person name="Grabherr M."/>
            <person name="Henrissat B."/>
            <person name="Houterman P.M."/>
            <person name="Kang S."/>
            <person name="Shim W.B."/>
            <person name="Woloshuk C."/>
            <person name="Xie X."/>
            <person name="Xu J.R."/>
            <person name="Antoniw J."/>
            <person name="Baker S.E."/>
            <person name="Bluhm B.H."/>
            <person name="Breakspear A."/>
            <person name="Brown D.W."/>
            <person name="Butchko R.A."/>
            <person name="Chapman S."/>
            <person name="Coulson R."/>
            <person name="Coutinho P.M."/>
            <person name="Danchin E.G."/>
            <person name="Diener A."/>
            <person name="Gale L.R."/>
            <person name="Gardiner D.M."/>
            <person name="Goff S."/>
            <person name="Hammond-Kosack K.E."/>
            <person name="Hilburn K."/>
            <person name="Hua-Van A."/>
            <person name="Jonkers W."/>
            <person name="Kazan K."/>
            <person name="Kodira C.D."/>
            <person name="Koehrsen M."/>
            <person name="Kumar L."/>
            <person name="Lee Y.H."/>
            <person name="Li L."/>
            <person name="Manners J.M."/>
            <person name="Miranda-Saavedra D."/>
            <person name="Mukherjee M."/>
            <person name="Park G."/>
            <person name="Park J."/>
            <person name="Park S.Y."/>
            <person name="Proctor R.H."/>
            <person name="Regev A."/>
            <person name="Ruiz-Roldan M.C."/>
            <person name="Sain D."/>
            <person name="Sakthikumar S."/>
            <person name="Sykes S."/>
            <person name="Schwartz D.C."/>
            <person name="Turgeon B.G."/>
            <person name="Wapinski I."/>
            <person name="Yoder O."/>
            <person name="Young S."/>
            <person name="Zeng Q."/>
            <person name="Zhou S."/>
            <person name="Galagan J."/>
            <person name="Cuomo C.A."/>
            <person name="Kistler H.C."/>
            <person name="Rep M."/>
        </authorList>
    </citation>
    <scope>NUCLEOTIDE SEQUENCE [LARGE SCALE GENOMIC DNA]</scope>
    <source>
        <strain evidence="9">M3125 / FGSC 7600</strain>
    </source>
</reference>
<dbReference type="Proteomes" id="UP000009096">
    <property type="component" value="Chromosome 2"/>
</dbReference>
<dbReference type="AlphaFoldDB" id="W7MCA7"/>
<dbReference type="FunFam" id="2.60.120.590:FF:000010">
    <property type="entry name" value="GRF zinc finger domain protein"/>
    <property type="match status" value="1"/>
</dbReference>
<evidence type="ECO:0000259" key="7">
    <source>
        <dbReference type="PROSITE" id="PS51999"/>
    </source>
</evidence>
<dbReference type="EMBL" id="DS022248">
    <property type="protein sequence ID" value="EWG45209.1"/>
    <property type="molecule type" value="Genomic_DNA"/>
</dbReference>
<feature type="domain" description="Fe2OG dioxygenase" evidence="6">
    <location>
        <begin position="255"/>
        <end position="371"/>
    </location>
</feature>
<feature type="domain" description="GRF-type" evidence="7">
    <location>
        <begin position="382"/>
        <end position="426"/>
    </location>
</feature>
<dbReference type="KEGG" id="fvr:FVEG_15805"/>
<dbReference type="GeneID" id="30072681"/>
<dbReference type="Pfam" id="PF13532">
    <property type="entry name" value="2OG-FeII_Oxy_2"/>
    <property type="match status" value="1"/>
</dbReference>
<sequence>MTFNIGYTGIRLGMKAFLTRPKRKSSPELQKEVAEPEESTEVKLVLLSSLHPHLDQETLLDILLAHDGSVSEASASLKVQAPVKKGTRVIGYQQSLKQFATPSDSTSLDTTPKKKKLRSKAGSTLHLYDPEDVAEHTPCTIIHNFLPPEEANELLQELLEESKSFEKITFQLFENVVSSPHTSSFYVESYDEIERQKTEYHYNGGRLTDVRRITPQLIKVKPKVQEAVNSEIQKRIKTRYPGGKKLKYQSPNPWVPNSAFVNAYTGPQQNVGWHSDHLTYLGPRAVIGSISLGVAREFRVRRVIPRDSDTKTVQEQDAEGQISIHLPHNSLLVMHAEMQEEWKHSVAPALSIDPHPISGTTRINITYRDYKANLHPRSTPKCRCGLPCVLRAVTKKKENFGKYFWMCYANSPGQENCGFFQWAEFDDDGNPLFRKVAGTKT</sequence>
<dbReference type="CDD" id="cd14279">
    <property type="entry name" value="CUE"/>
    <property type="match status" value="1"/>
</dbReference>
<dbReference type="InterPro" id="IPR010666">
    <property type="entry name" value="Znf_GRF"/>
</dbReference>
<dbReference type="Pfam" id="PF06839">
    <property type="entry name" value="Zn_ribbon_GRF"/>
    <property type="match status" value="1"/>
</dbReference>
<evidence type="ECO:0008006" key="10">
    <source>
        <dbReference type="Google" id="ProtNLM"/>
    </source>
</evidence>
<dbReference type="PROSITE" id="PS51140">
    <property type="entry name" value="CUE"/>
    <property type="match status" value="1"/>
</dbReference>
<dbReference type="InterPro" id="IPR037151">
    <property type="entry name" value="AlkB-like_sf"/>
</dbReference>
<feature type="domain" description="CUE" evidence="5">
    <location>
        <begin position="39"/>
        <end position="82"/>
    </location>
</feature>
<dbReference type="PROSITE" id="PS51999">
    <property type="entry name" value="ZF_GRF"/>
    <property type="match status" value="1"/>
</dbReference>
<accession>W7MCA7</accession>
<dbReference type="SUPFAM" id="SSF51197">
    <property type="entry name" value="Clavaminate synthase-like"/>
    <property type="match status" value="1"/>
</dbReference>
<keyword evidence="3" id="KW-0862">Zinc</keyword>
<organism evidence="8 9">
    <name type="scientific">Gibberella moniliformis (strain M3125 / FGSC 7600)</name>
    <name type="common">Maize ear and stalk rot fungus</name>
    <name type="synonym">Fusarium verticillioides</name>
    <dbReference type="NCBI Taxonomy" id="334819"/>
    <lineage>
        <taxon>Eukaryota</taxon>
        <taxon>Fungi</taxon>
        <taxon>Dikarya</taxon>
        <taxon>Ascomycota</taxon>
        <taxon>Pezizomycotina</taxon>
        <taxon>Sordariomycetes</taxon>
        <taxon>Hypocreomycetidae</taxon>
        <taxon>Hypocreales</taxon>
        <taxon>Nectriaceae</taxon>
        <taxon>Fusarium</taxon>
        <taxon>Fusarium fujikuroi species complex</taxon>
    </lineage>
</organism>
<proteinExistence type="predicted"/>
<dbReference type="STRING" id="334819.W7MCA7"/>
<dbReference type="RefSeq" id="XP_018751400.1">
    <property type="nucleotide sequence ID" value="XM_018904997.1"/>
</dbReference>
<gene>
    <name evidence="8" type="ORF">FVEG_15805</name>
</gene>
<dbReference type="InterPro" id="IPR027450">
    <property type="entry name" value="AlkB-like"/>
</dbReference>
<dbReference type="PANTHER" id="PTHR31212">
    <property type="entry name" value="ALPHA-KETOGLUTARATE-DEPENDENT DIOXYGENASE ALKB HOMOLOG 3"/>
    <property type="match status" value="1"/>
</dbReference>
<dbReference type="GO" id="GO:0051213">
    <property type="term" value="F:dioxygenase activity"/>
    <property type="evidence" value="ECO:0007669"/>
    <property type="project" value="InterPro"/>
</dbReference>
<keyword evidence="1" id="KW-0479">Metal-binding</keyword>
<dbReference type="PANTHER" id="PTHR31212:SF4">
    <property type="entry name" value="ALPHA-KETOGLUTARATE-DEPENDENT DIOXYGENASE ALKB HOMOLOG 3"/>
    <property type="match status" value="1"/>
</dbReference>
<keyword evidence="2 4" id="KW-0863">Zinc-finger</keyword>
<evidence type="ECO:0000256" key="4">
    <source>
        <dbReference type="PROSITE-ProRule" id="PRU01343"/>
    </source>
</evidence>
<evidence type="ECO:0000313" key="9">
    <source>
        <dbReference type="Proteomes" id="UP000009096"/>
    </source>
</evidence>
<evidence type="ECO:0000313" key="8">
    <source>
        <dbReference type="EMBL" id="EWG45209.1"/>
    </source>
</evidence>
<evidence type="ECO:0000256" key="3">
    <source>
        <dbReference type="ARBA" id="ARBA00022833"/>
    </source>
</evidence>
<dbReference type="EMBL" id="CM000579">
    <property type="protein sequence ID" value="EWG45209.1"/>
    <property type="molecule type" value="Genomic_DNA"/>
</dbReference>
<dbReference type="GO" id="GO:0008270">
    <property type="term" value="F:zinc ion binding"/>
    <property type="evidence" value="ECO:0007669"/>
    <property type="project" value="UniProtKB-KW"/>
</dbReference>